<organism evidence="5 6">
    <name type="scientific">Acetivibrio ethanolgignens</name>
    <dbReference type="NCBI Taxonomy" id="290052"/>
    <lineage>
        <taxon>Bacteria</taxon>
        <taxon>Bacillati</taxon>
        <taxon>Bacillota</taxon>
        <taxon>Clostridia</taxon>
        <taxon>Eubacteriales</taxon>
        <taxon>Oscillospiraceae</taxon>
        <taxon>Acetivibrio</taxon>
    </lineage>
</organism>
<comment type="caution">
    <text evidence="5">The sequence shown here is derived from an EMBL/GenBank/DDBJ whole genome shotgun (WGS) entry which is preliminary data.</text>
</comment>
<keyword evidence="6" id="KW-1185">Reference proteome</keyword>
<sequence length="142" mass="16208">MDEPTSGLDPLMQNRFVELILEEKKKGATILMSSHMFEEVERTCDRTAIIRSGRLAAVETLEKLKESKRKIFELKAASEEEATELSKALPGSEKKGVWVNTTDEGNMDGFLKKISHFSIVDMNVRTQTLEELFMNYYGEELK</sequence>
<dbReference type="PANTHER" id="PTHR42711">
    <property type="entry name" value="ABC TRANSPORTER ATP-BINDING PROTEIN"/>
    <property type="match status" value="1"/>
</dbReference>
<evidence type="ECO:0000256" key="1">
    <source>
        <dbReference type="ARBA" id="ARBA00005417"/>
    </source>
</evidence>
<keyword evidence="4" id="KW-0067">ATP-binding</keyword>
<accession>A0A0V8QDI3</accession>
<evidence type="ECO:0000313" key="6">
    <source>
        <dbReference type="Proteomes" id="UP000054874"/>
    </source>
</evidence>
<evidence type="ECO:0008006" key="7">
    <source>
        <dbReference type="Google" id="ProtNLM"/>
    </source>
</evidence>
<dbReference type="InterPro" id="IPR027417">
    <property type="entry name" value="P-loop_NTPase"/>
</dbReference>
<evidence type="ECO:0000313" key="5">
    <source>
        <dbReference type="EMBL" id="KSV58645.1"/>
    </source>
</evidence>
<reference evidence="5 6" key="1">
    <citation type="submission" date="2015-11" db="EMBL/GenBank/DDBJ databases">
        <title>Butyribacter intestini gen. nov., sp. nov., a butyric acid-producing bacterium of the family Lachnospiraceae isolated from the human faeces.</title>
        <authorList>
            <person name="Zou Y."/>
            <person name="Xue W."/>
            <person name="Luo G."/>
            <person name="Lv M."/>
        </authorList>
    </citation>
    <scope>NUCLEOTIDE SEQUENCE [LARGE SCALE GENOMIC DNA]</scope>
    <source>
        <strain evidence="5 6">ACET-33324</strain>
    </source>
</reference>
<dbReference type="GO" id="GO:0005524">
    <property type="term" value="F:ATP binding"/>
    <property type="evidence" value="ECO:0007669"/>
    <property type="project" value="UniProtKB-KW"/>
</dbReference>
<keyword evidence="3" id="KW-0547">Nucleotide-binding</keyword>
<dbReference type="InterPro" id="IPR050763">
    <property type="entry name" value="ABC_transporter_ATP-binding"/>
</dbReference>
<comment type="similarity">
    <text evidence="1">Belongs to the ABC transporter superfamily.</text>
</comment>
<dbReference type="SUPFAM" id="SSF52540">
    <property type="entry name" value="P-loop containing nucleoside triphosphate hydrolases"/>
    <property type="match status" value="1"/>
</dbReference>
<dbReference type="PANTHER" id="PTHR42711:SF5">
    <property type="entry name" value="ABC TRANSPORTER ATP-BINDING PROTEIN NATA"/>
    <property type="match status" value="1"/>
</dbReference>
<protein>
    <recommendedName>
        <fullName evidence="7">ATPase AAA-type core domain-containing protein</fullName>
    </recommendedName>
</protein>
<dbReference type="STRING" id="290052.ASU35_02255"/>
<dbReference type="Proteomes" id="UP000054874">
    <property type="component" value="Unassembled WGS sequence"/>
</dbReference>
<keyword evidence="2" id="KW-0813">Transport</keyword>
<name>A0A0V8QDI3_9FIRM</name>
<dbReference type="Gene3D" id="3.40.50.300">
    <property type="entry name" value="P-loop containing nucleotide triphosphate hydrolases"/>
    <property type="match status" value="1"/>
</dbReference>
<evidence type="ECO:0000256" key="4">
    <source>
        <dbReference type="ARBA" id="ARBA00022840"/>
    </source>
</evidence>
<evidence type="ECO:0000256" key="2">
    <source>
        <dbReference type="ARBA" id="ARBA00022448"/>
    </source>
</evidence>
<dbReference type="OrthoDB" id="9775135at2"/>
<dbReference type="EMBL" id="LNAM01000164">
    <property type="protein sequence ID" value="KSV58645.1"/>
    <property type="molecule type" value="Genomic_DNA"/>
</dbReference>
<gene>
    <name evidence="5" type="ORF">ASU35_02255</name>
</gene>
<evidence type="ECO:0000256" key="3">
    <source>
        <dbReference type="ARBA" id="ARBA00022741"/>
    </source>
</evidence>
<proteinExistence type="inferred from homology"/>
<dbReference type="AlphaFoldDB" id="A0A0V8QDI3"/>